<keyword evidence="8" id="KW-0472">Membrane</keyword>
<dbReference type="Pfam" id="PF01551">
    <property type="entry name" value="Peptidase_M23"/>
    <property type="match status" value="1"/>
</dbReference>
<protein>
    <submittedName>
        <fullName evidence="12">Peptidase M23</fullName>
    </submittedName>
</protein>
<dbReference type="GO" id="GO:0006508">
    <property type="term" value="P:proteolysis"/>
    <property type="evidence" value="ECO:0007669"/>
    <property type="project" value="UniProtKB-KW"/>
</dbReference>
<dbReference type="Pfam" id="PF22310">
    <property type="entry name" value="NMB0315_dom_I"/>
    <property type="match status" value="1"/>
</dbReference>
<keyword evidence="6" id="KW-0862">Zinc</keyword>
<feature type="transmembrane region" description="Helical" evidence="8">
    <location>
        <begin position="15"/>
        <end position="33"/>
    </location>
</feature>
<dbReference type="CDD" id="cd12797">
    <property type="entry name" value="M23_peptidase"/>
    <property type="match status" value="1"/>
</dbReference>
<dbReference type="RefSeq" id="WP_149334627.1">
    <property type="nucleotide sequence ID" value="NZ_QOVF01000011.1"/>
</dbReference>
<keyword evidence="4" id="KW-0479">Metal-binding</keyword>
<dbReference type="InterPro" id="IPR016047">
    <property type="entry name" value="M23ase_b-sheet_dom"/>
</dbReference>
<name>A0A7V7GPM3_9GAMM</name>
<dbReference type="SUPFAM" id="SSF51261">
    <property type="entry name" value="Duplicated hybrid motif"/>
    <property type="match status" value="1"/>
</dbReference>
<evidence type="ECO:0000256" key="1">
    <source>
        <dbReference type="ARBA" id="ARBA00001947"/>
    </source>
</evidence>
<accession>A0A7V7GPM3</accession>
<evidence type="ECO:0000256" key="4">
    <source>
        <dbReference type="ARBA" id="ARBA00022723"/>
    </source>
</evidence>
<comment type="cofactor">
    <cofactor evidence="1">
        <name>Zn(2+)</name>
        <dbReference type="ChEBI" id="CHEBI:29105"/>
    </cofactor>
</comment>
<dbReference type="InterPro" id="IPR054512">
    <property type="entry name" value="NMB0315-like_N"/>
</dbReference>
<comment type="subcellular location">
    <subcellularLocation>
        <location evidence="2">Cell envelope</location>
    </subcellularLocation>
</comment>
<feature type="domain" description="DD-carboxypeptidase/endopeptidase Mpg-like N-terminal" evidence="11">
    <location>
        <begin position="119"/>
        <end position="179"/>
    </location>
</feature>
<dbReference type="InterPro" id="IPR011055">
    <property type="entry name" value="Dup_hybrid_motif"/>
</dbReference>
<keyword evidence="3" id="KW-0645">Protease</keyword>
<dbReference type="FunFam" id="2.70.70.10:FF:000002">
    <property type="entry name" value="Murein DD-endopeptidase MepM"/>
    <property type="match status" value="1"/>
</dbReference>
<evidence type="ECO:0000259" key="11">
    <source>
        <dbReference type="Pfam" id="PF22310"/>
    </source>
</evidence>
<dbReference type="Pfam" id="PF19425">
    <property type="entry name" value="Csd3_N2"/>
    <property type="match status" value="1"/>
</dbReference>
<gene>
    <name evidence="12" type="ORF">DT594_18605</name>
</gene>
<evidence type="ECO:0000256" key="3">
    <source>
        <dbReference type="ARBA" id="ARBA00022670"/>
    </source>
</evidence>
<keyword evidence="7" id="KW-0482">Metalloprotease</keyword>
<feature type="domain" description="M23ase beta-sheet core" evidence="9">
    <location>
        <begin position="345"/>
        <end position="441"/>
    </location>
</feature>
<evidence type="ECO:0000259" key="9">
    <source>
        <dbReference type="Pfam" id="PF01551"/>
    </source>
</evidence>
<feature type="domain" description="Csd3-like second N-terminal" evidence="10">
    <location>
        <begin position="212"/>
        <end position="333"/>
    </location>
</feature>
<keyword evidence="8" id="KW-0812">Transmembrane</keyword>
<evidence type="ECO:0000313" key="12">
    <source>
        <dbReference type="EMBL" id="KAA0690158.1"/>
    </source>
</evidence>
<evidence type="ECO:0000256" key="2">
    <source>
        <dbReference type="ARBA" id="ARBA00004196"/>
    </source>
</evidence>
<dbReference type="EMBL" id="QOVF01000011">
    <property type="protein sequence ID" value="KAA0690158.1"/>
    <property type="molecule type" value="Genomic_DNA"/>
</dbReference>
<dbReference type="Gene3D" id="2.70.70.10">
    <property type="entry name" value="Glucose Permease (Domain IIA)"/>
    <property type="match status" value="1"/>
</dbReference>
<evidence type="ECO:0000259" key="10">
    <source>
        <dbReference type="Pfam" id="PF19425"/>
    </source>
</evidence>
<keyword evidence="13" id="KW-1185">Reference proteome</keyword>
<reference evidence="12 13" key="1">
    <citation type="submission" date="2018-07" db="EMBL/GenBank/DDBJ databases">
        <title>Pseudomonas laoshanensis sp. nov., isolated from soil.</title>
        <authorList>
            <person name="Sun J."/>
            <person name="Yu L."/>
            <person name="Wang M."/>
            <person name="Zhang C."/>
        </authorList>
    </citation>
    <scope>NUCLEOTIDE SEQUENCE [LARGE SCALE GENOMIC DNA]</scope>
    <source>
        <strain evidence="12 13">Y22</strain>
    </source>
</reference>
<dbReference type="Proteomes" id="UP000463138">
    <property type="component" value="Unassembled WGS sequence"/>
</dbReference>
<organism evidence="12 13">
    <name type="scientific">Halopseudomonas laoshanensis</name>
    <dbReference type="NCBI Taxonomy" id="2268758"/>
    <lineage>
        <taxon>Bacteria</taxon>
        <taxon>Pseudomonadati</taxon>
        <taxon>Pseudomonadota</taxon>
        <taxon>Gammaproteobacteria</taxon>
        <taxon>Pseudomonadales</taxon>
        <taxon>Pseudomonadaceae</taxon>
        <taxon>Halopseudomonas</taxon>
    </lineage>
</organism>
<keyword evidence="5" id="KW-0378">Hydrolase</keyword>
<dbReference type="PANTHER" id="PTHR21666">
    <property type="entry name" value="PEPTIDASE-RELATED"/>
    <property type="match status" value="1"/>
</dbReference>
<dbReference type="AlphaFoldDB" id="A0A7V7GPM3"/>
<dbReference type="InterPro" id="IPR050570">
    <property type="entry name" value="Cell_wall_metabolism_enzyme"/>
</dbReference>
<evidence type="ECO:0000256" key="6">
    <source>
        <dbReference type="ARBA" id="ARBA00022833"/>
    </source>
</evidence>
<dbReference type="GO" id="GO:0004222">
    <property type="term" value="F:metalloendopeptidase activity"/>
    <property type="evidence" value="ECO:0007669"/>
    <property type="project" value="TreeGrafter"/>
</dbReference>
<keyword evidence="8" id="KW-1133">Transmembrane helix</keyword>
<comment type="caution">
    <text evidence="12">The sequence shown here is derived from an EMBL/GenBank/DDBJ whole genome shotgun (WGS) entry which is preliminary data.</text>
</comment>
<proteinExistence type="predicted"/>
<dbReference type="InterPro" id="IPR045834">
    <property type="entry name" value="Csd3_N2"/>
</dbReference>
<dbReference type="GO" id="GO:0046872">
    <property type="term" value="F:metal ion binding"/>
    <property type="evidence" value="ECO:0007669"/>
    <property type="project" value="UniProtKB-KW"/>
</dbReference>
<evidence type="ECO:0000256" key="5">
    <source>
        <dbReference type="ARBA" id="ARBA00022801"/>
    </source>
</evidence>
<dbReference type="PANTHER" id="PTHR21666:SF288">
    <property type="entry name" value="CELL DIVISION PROTEIN YTFB"/>
    <property type="match status" value="1"/>
</dbReference>
<sequence>MPSHKTKPPLYPKSHIVAASGIAAALSIFLLVIPTSDVEARKTYVQLDLDTITNHLESPGSSRDLDALISETVTFSLADELNRQPVPLAAKQTFRGSDRQALPVDLPMAMVAKAQPASEWMSVPVESGDTLSVVFERVGLSASTLHSVINSSPDAKRFTRLKAGQVLDFKLGANGELDALKSKLNDLETLRLDREGDNYVVNNELITPDVRTQYAQGEITSSLFLAAQKAGMSHNLTMEMANIFGYDVDFARDIRQGDRFEVVYEELHVGDKRVGTNNILAARFSNRGKTFTAVRFTDKSGYSSYYRADGTSLRKAFIRTPVEFARISSKFNPNRRHPILNKIRAHNGVDYAASTGTPIKATGDGRIVHFGRKGGYGNTIVVQHGQKYKTLYAHMNRFAKNLRHGSNVSQGQIIGYVGMTGLATGPHLHYEFLVNGRHVNPLGVDLPVADPVPQNERTAFMAISNKMMASLDQNRDTQLALLEQ</sequence>
<evidence type="ECO:0000256" key="8">
    <source>
        <dbReference type="SAM" id="Phobius"/>
    </source>
</evidence>
<dbReference type="OrthoDB" id="9805070at2"/>
<evidence type="ECO:0000313" key="13">
    <source>
        <dbReference type="Proteomes" id="UP000463138"/>
    </source>
</evidence>
<evidence type="ECO:0000256" key="7">
    <source>
        <dbReference type="ARBA" id="ARBA00023049"/>
    </source>
</evidence>
<dbReference type="GO" id="GO:0030313">
    <property type="term" value="C:cell envelope"/>
    <property type="evidence" value="ECO:0007669"/>
    <property type="project" value="UniProtKB-SubCell"/>
</dbReference>
<dbReference type="Gene3D" id="3.10.450.350">
    <property type="match status" value="2"/>
</dbReference>